<evidence type="ECO:0000256" key="3">
    <source>
        <dbReference type="ARBA" id="ARBA00022692"/>
    </source>
</evidence>
<evidence type="ECO:0000313" key="8">
    <source>
        <dbReference type="EMBL" id="AHF25176.1"/>
    </source>
</evidence>
<dbReference type="EMBL" id="KC246822">
    <property type="protein sequence ID" value="AHF25176.1"/>
    <property type="molecule type" value="Genomic_DNA"/>
</dbReference>
<feature type="transmembrane region" description="Helical" evidence="7">
    <location>
        <begin position="12"/>
        <end position="30"/>
    </location>
</feature>
<comment type="similarity">
    <text evidence="2">Belongs to the autoinducer-2 exporter (AI-2E) (TC 2.A.86) family.</text>
</comment>
<feature type="transmembrane region" description="Helical" evidence="7">
    <location>
        <begin position="321"/>
        <end position="350"/>
    </location>
</feature>
<evidence type="ECO:0000256" key="7">
    <source>
        <dbReference type="SAM" id="Phobius"/>
    </source>
</evidence>
<sequence>MSEVRKAAERLGFRLLCTVIALAAAYWLLPQFWDKLSPFIIAVPLAAVLQPVIAFLQKKLKLKRSVAALIPVLLIVVIVIGLFSWLTAFGIGQVSKMLNSPTDLMTDTINSVRQALNSLLNGVGANISIEAENWLRSSINGLLARITEWGTKAAGSAVTFSVNLATSLPYRIIYVSFLAMALYFIAKDYEDIRSYLPGGKRRKQDSNTTRLTVSAIRSLSGYLRVQLTFALIVFVVSWIYLACFGFQNAWLIALVAGFMEMIPMIGSGLQYILMAIVYFLLGNSPAGFQVLILTAALQLLRRILEPKLMSDNIGITPLESLVGMFVGLRFGGVLGLIGGPVLMSVFVGAIRGGFFTSTSEDIRCITSWFRERWKRKEAVPASDAETEKPPEESGQAEGQEQPVARKRTKKTDKTAE</sequence>
<evidence type="ECO:0000256" key="4">
    <source>
        <dbReference type="ARBA" id="ARBA00022989"/>
    </source>
</evidence>
<accession>W0FJU7</accession>
<keyword evidence="5 7" id="KW-0472">Membrane</keyword>
<evidence type="ECO:0000256" key="5">
    <source>
        <dbReference type="ARBA" id="ARBA00023136"/>
    </source>
</evidence>
<comment type="subcellular location">
    <subcellularLocation>
        <location evidence="1">Membrane</location>
        <topology evidence="1">Multi-pass membrane protein</topology>
    </subcellularLocation>
</comment>
<organism evidence="8">
    <name type="scientific">uncultured bacterium Contig87</name>
    <dbReference type="NCBI Taxonomy" id="1393621"/>
    <lineage>
        <taxon>Bacteria</taxon>
        <taxon>environmental samples</taxon>
    </lineage>
</organism>
<evidence type="ECO:0000256" key="6">
    <source>
        <dbReference type="SAM" id="MobiDB-lite"/>
    </source>
</evidence>
<dbReference type="PANTHER" id="PTHR21716:SF68">
    <property type="entry name" value="TRANSPORT PROTEIN YTVI-RELATED"/>
    <property type="match status" value="1"/>
</dbReference>
<feature type="transmembrane region" description="Helical" evidence="7">
    <location>
        <begin position="271"/>
        <end position="300"/>
    </location>
</feature>
<keyword evidence="3 7" id="KW-0812">Transmembrane</keyword>
<keyword evidence="4 7" id="KW-1133">Transmembrane helix</keyword>
<feature type="transmembrane region" description="Helical" evidence="7">
    <location>
        <begin position="36"/>
        <end position="56"/>
    </location>
</feature>
<dbReference type="Pfam" id="PF01594">
    <property type="entry name" value="AI-2E_transport"/>
    <property type="match status" value="1"/>
</dbReference>
<dbReference type="InterPro" id="IPR002549">
    <property type="entry name" value="AI-2E-like"/>
</dbReference>
<protein>
    <submittedName>
        <fullName evidence="8">Permease</fullName>
    </submittedName>
</protein>
<feature type="transmembrane region" description="Helical" evidence="7">
    <location>
        <begin position="168"/>
        <end position="186"/>
    </location>
</feature>
<dbReference type="GO" id="GO:0055085">
    <property type="term" value="P:transmembrane transport"/>
    <property type="evidence" value="ECO:0007669"/>
    <property type="project" value="TreeGrafter"/>
</dbReference>
<proteinExistence type="inferred from homology"/>
<feature type="transmembrane region" description="Helical" evidence="7">
    <location>
        <begin position="68"/>
        <end position="91"/>
    </location>
</feature>
<dbReference type="PANTHER" id="PTHR21716">
    <property type="entry name" value="TRANSMEMBRANE PROTEIN"/>
    <property type="match status" value="1"/>
</dbReference>
<feature type="transmembrane region" description="Helical" evidence="7">
    <location>
        <begin position="227"/>
        <end position="259"/>
    </location>
</feature>
<name>W0FJU7_9BACT</name>
<feature type="region of interest" description="Disordered" evidence="6">
    <location>
        <begin position="377"/>
        <end position="416"/>
    </location>
</feature>
<dbReference type="AlphaFoldDB" id="W0FJU7"/>
<evidence type="ECO:0000256" key="1">
    <source>
        <dbReference type="ARBA" id="ARBA00004141"/>
    </source>
</evidence>
<reference evidence="8" key="1">
    <citation type="journal article" date="2013" name="PLoS ONE">
        <title>Metagenomic insights into the carbohydrate-active enzymes carried by the microorganisms adhering to solid digesta in the rumen of cows.</title>
        <authorList>
            <person name="Wang L."/>
            <person name="Hatem A."/>
            <person name="Catalyurek U.V."/>
            <person name="Morrison M."/>
            <person name="Yu Z."/>
        </authorList>
    </citation>
    <scope>NUCLEOTIDE SEQUENCE</scope>
</reference>
<dbReference type="GO" id="GO:0016020">
    <property type="term" value="C:membrane"/>
    <property type="evidence" value="ECO:0007669"/>
    <property type="project" value="UniProtKB-SubCell"/>
</dbReference>
<evidence type="ECO:0000256" key="2">
    <source>
        <dbReference type="ARBA" id="ARBA00009773"/>
    </source>
</evidence>